<gene>
    <name evidence="1" type="ORF">AVDCRST_MAG42-196</name>
</gene>
<name>A0A6J4H5C0_9BACT</name>
<proteinExistence type="predicted"/>
<evidence type="ECO:0000313" key="1">
    <source>
        <dbReference type="EMBL" id="CAA9215414.1"/>
    </source>
</evidence>
<organism evidence="1">
    <name type="scientific">uncultured Chthoniobacterales bacterium</name>
    <dbReference type="NCBI Taxonomy" id="1836801"/>
    <lineage>
        <taxon>Bacteria</taxon>
        <taxon>Pseudomonadati</taxon>
        <taxon>Verrucomicrobiota</taxon>
        <taxon>Spartobacteria</taxon>
        <taxon>Chthoniobacterales</taxon>
        <taxon>environmental samples</taxon>
    </lineage>
</organism>
<feature type="non-terminal residue" evidence="1">
    <location>
        <position position="24"/>
    </location>
</feature>
<protein>
    <submittedName>
        <fullName evidence="1">Uncharacterized protein</fullName>
    </submittedName>
</protein>
<sequence>MGRQWLHAKREVAGLKKGQVTGKL</sequence>
<accession>A0A6J4H5C0</accession>
<reference evidence="1" key="1">
    <citation type="submission" date="2020-02" db="EMBL/GenBank/DDBJ databases">
        <authorList>
            <person name="Meier V. D."/>
        </authorList>
    </citation>
    <scope>NUCLEOTIDE SEQUENCE</scope>
    <source>
        <strain evidence="1">AVDCRST_MAG42</strain>
    </source>
</reference>
<dbReference type="AlphaFoldDB" id="A0A6J4H5C0"/>
<dbReference type="EMBL" id="CADCTA010000017">
    <property type="protein sequence ID" value="CAA9215414.1"/>
    <property type="molecule type" value="Genomic_DNA"/>
</dbReference>